<dbReference type="Proteomes" id="UP000094526">
    <property type="component" value="Unassembled WGS sequence"/>
</dbReference>
<accession>A0A1C1CAW5</accession>
<proteinExistence type="predicted"/>
<organism evidence="1 2">
    <name type="scientific">Cladophialophora carrionii</name>
    <dbReference type="NCBI Taxonomy" id="86049"/>
    <lineage>
        <taxon>Eukaryota</taxon>
        <taxon>Fungi</taxon>
        <taxon>Dikarya</taxon>
        <taxon>Ascomycota</taxon>
        <taxon>Pezizomycotina</taxon>
        <taxon>Eurotiomycetes</taxon>
        <taxon>Chaetothyriomycetidae</taxon>
        <taxon>Chaetothyriales</taxon>
        <taxon>Herpotrichiellaceae</taxon>
        <taxon>Cladophialophora</taxon>
    </lineage>
</organism>
<evidence type="ECO:0000313" key="1">
    <source>
        <dbReference type="EMBL" id="OCT45664.1"/>
    </source>
</evidence>
<dbReference type="OrthoDB" id="4158939at2759"/>
<name>A0A1C1CAW5_9EURO</name>
<dbReference type="EMBL" id="LGRB01000019">
    <property type="protein sequence ID" value="OCT45664.1"/>
    <property type="molecule type" value="Genomic_DNA"/>
</dbReference>
<protein>
    <recommendedName>
        <fullName evidence="3">Fungal N-terminal domain-containing protein</fullName>
    </recommendedName>
</protein>
<sequence length="425" mass="46885">MTDPFSVASGAIGVVSLGLTVCDGLISYFSAFKGQDQFLSSLSERAEHLNKSLHLLNQALPPLRTRTPDVARQIGKSLAECGSGILALQTKVAAFQRVHGPSLRRDSLHHAARKAIFPFKKDALVELLGTIDSLQQNLETVLAIANLEATSVQLNIQNVVNDKVNAVITLSNGIRAGVQNVSQDISLLRNDFSAFKSDLGMVKSALDPGLQAVIQRIDHLSGQVAMMQVSHATSRANFQSVARSLQQQLIAKPSLFHQFCVEAKETKITTKPRLPFQETFSSICTCHYSARRQKAQKQVLSFEYSRYTAHEPHCPFHVEDIKQRRLQFKFSCCSMLISRSLRVMAGLTSGAGGYSLSAQVAWIPMVSYYSSLAFRLIYRLKIDLLSTTNACAVLETDRLDLLKLVAKGKAHPRETDELWGTLLEV</sequence>
<dbReference type="VEuPathDB" id="FungiDB:CLCR_01564"/>
<evidence type="ECO:0000313" key="2">
    <source>
        <dbReference type="Proteomes" id="UP000094526"/>
    </source>
</evidence>
<dbReference type="VEuPathDB" id="FungiDB:G647_03563"/>
<reference evidence="2" key="1">
    <citation type="submission" date="2015-07" db="EMBL/GenBank/DDBJ databases">
        <authorList>
            <person name="Teixeira M.M."/>
            <person name="Souza R.C."/>
            <person name="Almeida L.G."/>
            <person name="Vicente V.A."/>
            <person name="de Hoog S."/>
            <person name="Bocca A.L."/>
            <person name="de Almeida S.R."/>
            <person name="Vasconcelos A.T."/>
            <person name="Felipe M.S."/>
        </authorList>
    </citation>
    <scope>NUCLEOTIDE SEQUENCE [LARGE SCALE GENOMIC DNA]</scope>
    <source>
        <strain evidence="2">KSF</strain>
    </source>
</reference>
<evidence type="ECO:0008006" key="3">
    <source>
        <dbReference type="Google" id="ProtNLM"/>
    </source>
</evidence>
<dbReference type="AlphaFoldDB" id="A0A1C1CAW5"/>
<gene>
    <name evidence="1" type="ORF">CLCR_01564</name>
</gene>
<comment type="caution">
    <text evidence="1">The sequence shown here is derived from an EMBL/GenBank/DDBJ whole genome shotgun (WGS) entry which is preliminary data.</text>
</comment>
<keyword evidence="2" id="KW-1185">Reference proteome</keyword>